<keyword evidence="3" id="KW-1185">Reference proteome</keyword>
<gene>
    <name evidence="2" type="ORF">A0J61_11152</name>
</gene>
<dbReference type="InterPro" id="IPR025476">
    <property type="entry name" value="Helitron_helicase-like"/>
</dbReference>
<dbReference type="OrthoDB" id="2282872at2759"/>
<dbReference type="Pfam" id="PF14214">
    <property type="entry name" value="Helitron_like_N"/>
    <property type="match status" value="1"/>
</dbReference>
<accession>A0A1C7MWI8</accession>
<dbReference type="Proteomes" id="UP000093000">
    <property type="component" value="Unassembled WGS sequence"/>
</dbReference>
<comment type="caution">
    <text evidence="2">The sequence shown here is derived from an EMBL/GenBank/DDBJ whole genome shotgun (WGS) entry which is preliminary data.</text>
</comment>
<dbReference type="InParanoid" id="A0A1C7MWI8"/>
<evidence type="ECO:0000313" key="2">
    <source>
        <dbReference type="EMBL" id="OBZ80799.1"/>
    </source>
</evidence>
<protein>
    <recommendedName>
        <fullName evidence="1">Helitron helicase-like domain-containing protein</fullName>
    </recommendedName>
</protein>
<dbReference type="AlphaFoldDB" id="A0A1C7MWI8"/>
<feature type="domain" description="Helitron helicase-like" evidence="1">
    <location>
        <begin position="58"/>
        <end position="154"/>
    </location>
</feature>
<evidence type="ECO:0000259" key="1">
    <source>
        <dbReference type="Pfam" id="PF14214"/>
    </source>
</evidence>
<evidence type="ECO:0000313" key="3">
    <source>
        <dbReference type="Proteomes" id="UP000093000"/>
    </source>
</evidence>
<dbReference type="STRING" id="101091.A0A1C7MWI8"/>
<sequence length="157" mass="18260">MVKRIDFLLFMERKRQLLSSASHVTTVMRMSKARLKNPLRVHNILENDGLSDIMKKGLAFQVLQKVRSSPAYWKNERINVMAMVRQLGISTLFVTLSAAEAKWPELLVILKIVLDNEVLTKNEVNELSREEKARLIQSDSITCARYFNRRMRILKNT</sequence>
<organism evidence="2 3">
    <name type="scientific">Choanephora cucurbitarum</name>
    <dbReference type="NCBI Taxonomy" id="101091"/>
    <lineage>
        <taxon>Eukaryota</taxon>
        <taxon>Fungi</taxon>
        <taxon>Fungi incertae sedis</taxon>
        <taxon>Mucoromycota</taxon>
        <taxon>Mucoromycotina</taxon>
        <taxon>Mucoromycetes</taxon>
        <taxon>Mucorales</taxon>
        <taxon>Mucorineae</taxon>
        <taxon>Choanephoraceae</taxon>
        <taxon>Choanephoroideae</taxon>
        <taxon>Choanephora</taxon>
    </lineage>
</organism>
<reference evidence="2 3" key="1">
    <citation type="submission" date="2016-03" db="EMBL/GenBank/DDBJ databases">
        <title>Choanephora cucurbitarum.</title>
        <authorList>
            <person name="Min B."/>
            <person name="Park H."/>
            <person name="Park J.-H."/>
            <person name="Shin H.-D."/>
            <person name="Choi I.-G."/>
        </authorList>
    </citation>
    <scope>NUCLEOTIDE SEQUENCE [LARGE SCALE GENOMIC DNA]</scope>
    <source>
        <strain evidence="2 3">KUS-F28377</strain>
    </source>
</reference>
<dbReference type="EMBL" id="LUGH01001717">
    <property type="protein sequence ID" value="OBZ80799.1"/>
    <property type="molecule type" value="Genomic_DNA"/>
</dbReference>
<proteinExistence type="predicted"/>
<name>A0A1C7MWI8_9FUNG</name>